<dbReference type="GO" id="GO:0005524">
    <property type="term" value="F:ATP binding"/>
    <property type="evidence" value="ECO:0007669"/>
    <property type="project" value="UniProtKB-UniRule"/>
</dbReference>
<evidence type="ECO:0000256" key="9">
    <source>
        <dbReference type="ARBA" id="ARBA00023235"/>
    </source>
</evidence>
<dbReference type="Proteomes" id="UP000270219">
    <property type="component" value="Unassembled WGS sequence"/>
</dbReference>
<keyword evidence="6 12" id="KW-0347">Helicase</keyword>
<feature type="domain" description="SF4 helicase" evidence="14">
    <location>
        <begin position="157"/>
        <end position="422"/>
    </location>
</feature>
<dbReference type="Gene3D" id="3.40.50.300">
    <property type="entry name" value="P-loop containing nucleotide triphosphate hydrolases"/>
    <property type="match status" value="1"/>
</dbReference>
<evidence type="ECO:0000313" key="16">
    <source>
        <dbReference type="Proteomes" id="UP000270219"/>
    </source>
</evidence>
<dbReference type="NCBIfam" id="TIGR00665">
    <property type="entry name" value="DnaB"/>
    <property type="match status" value="1"/>
</dbReference>
<dbReference type="InterPro" id="IPR007694">
    <property type="entry name" value="DNA_helicase_DnaB-like_C"/>
</dbReference>
<name>A0A498D9J4_9BACI</name>
<reference evidence="15 16" key="1">
    <citation type="submission" date="2018-10" db="EMBL/GenBank/DDBJ databases">
        <title>Oceanobacillus sp. YLB-02 draft genome.</title>
        <authorList>
            <person name="Yu L."/>
        </authorList>
    </citation>
    <scope>NUCLEOTIDE SEQUENCE [LARGE SCALE GENOMIC DNA]</scope>
    <source>
        <strain evidence="15 16">YLB-02</strain>
    </source>
</reference>
<evidence type="ECO:0000256" key="5">
    <source>
        <dbReference type="ARBA" id="ARBA00022801"/>
    </source>
</evidence>
<keyword evidence="7 12" id="KW-0067">ATP-binding</keyword>
<accession>A0A498D9J4</accession>
<dbReference type="GO" id="GO:0005829">
    <property type="term" value="C:cytosol"/>
    <property type="evidence" value="ECO:0007669"/>
    <property type="project" value="TreeGrafter"/>
</dbReference>
<dbReference type="InterPro" id="IPR007693">
    <property type="entry name" value="DNA_helicase_DnaB-like_N"/>
</dbReference>
<dbReference type="RefSeq" id="WP_121523079.1">
    <property type="nucleotide sequence ID" value="NZ_RCHR01000003.1"/>
</dbReference>
<keyword evidence="2 12" id="KW-0639">Primosome</keyword>
<dbReference type="SUPFAM" id="SSF48024">
    <property type="entry name" value="N-terminal domain of DnaB helicase"/>
    <property type="match status" value="1"/>
</dbReference>
<sequence length="443" mass="50853">MKLENYEAEVAVLGSILLEGTLFQDVKLQPYHFANVAHQKIFRAMKGAFNQKEMIDIVVVTTHLGEQMKEVGNTTYLLKMAESVPTTVNFKHHEQLILDAYLLRKAKEQALRYVQAPSEEGLHKLIRNLQYLYEATDDMEEKSTYDYLLEISKEMQSPSKHKANLTSYKVLDDMTGGLQRGDLIILAARPSVGKTAFALNLAAGHCKQGGSTTVISLEMGSIQLLKRMISLESGINSRKWRGNTFSQEDFSSVSRTIGEMAEWGIFVHEKNRTLSDIRTTIRKRIFENPGKNHVVIIDYLQLIQPETKRERRDLEVGEITRELKLLAIELNIPVVLLSQLSRNVEARNNKRPMLSDLRESGNIEQDADIVAFLYREDYYHPNSKEENVTELILSKHRNGPTGTVILHFDKEMGRFSEMTEKEYKEKRGARSREEQKQRRLHSV</sequence>
<protein>
    <recommendedName>
        <fullName evidence="11 12">Replicative DNA helicase</fullName>
        <ecNumber evidence="11 12">5.6.2.3</ecNumber>
    </recommendedName>
</protein>
<comment type="similarity">
    <text evidence="1 12">Belongs to the helicase family. DnaB subfamily.</text>
</comment>
<organism evidence="15 16">
    <name type="scientific">Oceanobacillus piezotolerans</name>
    <dbReference type="NCBI Taxonomy" id="2448030"/>
    <lineage>
        <taxon>Bacteria</taxon>
        <taxon>Bacillati</taxon>
        <taxon>Bacillota</taxon>
        <taxon>Bacilli</taxon>
        <taxon>Bacillales</taxon>
        <taxon>Bacillaceae</taxon>
        <taxon>Oceanobacillus</taxon>
    </lineage>
</organism>
<keyword evidence="8 12" id="KW-0238">DNA-binding</keyword>
<evidence type="ECO:0000256" key="1">
    <source>
        <dbReference type="ARBA" id="ARBA00008428"/>
    </source>
</evidence>
<evidence type="ECO:0000256" key="2">
    <source>
        <dbReference type="ARBA" id="ARBA00022515"/>
    </source>
</evidence>
<keyword evidence="9" id="KW-0413">Isomerase</keyword>
<evidence type="ECO:0000256" key="13">
    <source>
        <dbReference type="SAM" id="MobiDB-lite"/>
    </source>
</evidence>
<dbReference type="GO" id="GO:0016887">
    <property type="term" value="F:ATP hydrolysis activity"/>
    <property type="evidence" value="ECO:0007669"/>
    <property type="project" value="RHEA"/>
</dbReference>
<evidence type="ECO:0000256" key="12">
    <source>
        <dbReference type="RuleBase" id="RU362085"/>
    </source>
</evidence>
<dbReference type="EMBL" id="RCHR01000003">
    <property type="protein sequence ID" value="RLL45487.1"/>
    <property type="molecule type" value="Genomic_DNA"/>
</dbReference>
<keyword evidence="16" id="KW-1185">Reference proteome</keyword>
<dbReference type="Pfam" id="PF03796">
    <property type="entry name" value="DnaB_C"/>
    <property type="match status" value="1"/>
</dbReference>
<dbReference type="InterPro" id="IPR007692">
    <property type="entry name" value="DNA_helicase_DnaB"/>
</dbReference>
<evidence type="ECO:0000256" key="6">
    <source>
        <dbReference type="ARBA" id="ARBA00022806"/>
    </source>
</evidence>
<dbReference type="InterPro" id="IPR036185">
    <property type="entry name" value="DNA_heli_DnaB-like_N_sf"/>
</dbReference>
<dbReference type="PROSITE" id="PS51199">
    <property type="entry name" value="SF4_HELICASE"/>
    <property type="match status" value="1"/>
</dbReference>
<dbReference type="PANTHER" id="PTHR30153:SF2">
    <property type="entry name" value="REPLICATIVE DNA HELICASE"/>
    <property type="match status" value="1"/>
</dbReference>
<keyword evidence="4 12" id="KW-0547">Nucleotide-binding</keyword>
<evidence type="ECO:0000256" key="8">
    <source>
        <dbReference type="ARBA" id="ARBA00023125"/>
    </source>
</evidence>
<dbReference type="GO" id="GO:0043139">
    <property type="term" value="F:5'-3' DNA helicase activity"/>
    <property type="evidence" value="ECO:0007669"/>
    <property type="project" value="UniProtKB-EC"/>
</dbReference>
<dbReference type="EC" id="5.6.2.3" evidence="11 12"/>
<dbReference type="CDD" id="cd00984">
    <property type="entry name" value="DnaB_C"/>
    <property type="match status" value="1"/>
</dbReference>
<comment type="function">
    <text evidence="12">The main replicative DNA helicase, it participates in initiation and elongation during chromosome replication. Travels ahead of the DNA replisome, separating dsDNA into templates for DNA synthesis. A processive ATP-dependent 5'-3' DNA helicase it has DNA-dependent ATPase activity.</text>
</comment>
<evidence type="ECO:0000256" key="10">
    <source>
        <dbReference type="ARBA" id="ARBA00048954"/>
    </source>
</evidence>
<evidence type="ECO:0000256" key="11">
    <source>
        <dbReference type="NCBIfam" id="TIGR00665"/>
    </source>
</evidence>
<evidence type="ECO:0000256" key="3">
    <source>
        <dbReference type="ARBA" id="ARBA00022705"/>
    </source>
</evidence>
<evidence type="ECO:0000256" key="4">
    <source>
        <dbReference type="ARBA" id="ARBA00022741"/>
    </source>
</evidence>
<comment type="catalytic activity">
    <reaction evidence="10 12">
        <text>ATP + H2O = ADP + phosphate + H(+)</text>
        <dbReference type="Rhea" id="RHEA:13065"/>
        <dbReference type="ChEBI" id="CHEBI:15377"/>
        <dbReference type="ChEBI" id="CHEBI:15378"/>
        <dbReference type="ChEBI" id="CHEBI:30616"/>
        <dbReference type="ChEBI" id="CHEBI:43474"/>
        <dbReference type="ChEBI" id="CHEBI:456216"/>
        <dbReference type="EC" id="5.6.2.3"/>
    </reaction>
</comment>
<evidence type="ECO:0000259" key="14">
    <source>
        <dbReference type="PROSITE" id="PS51199"/>
    </source>
</evidence>
<proteinExistence type="inferred from homology"/>
<dbReference type="Pfam" id="PF00772">
    <property type="entry name" value="DnaB"/>
    <property type="match status" value="1"/>
</dbReference>
<feature type="region of interest" description="Disordered" evidence="13">
    <location>
        <begin position="419"/>
        <end position="443"/>
    </location>
</feature>
<feature type="compositionally biased region" description="Basic and acidic residues" evidence="13">
    <location>
        <begin position="419"/>
        <end position="437"/>
    </location>
</feature>
<dbReference type="PANTHER" id="PTHR30153">
    <property type="entry name" value="REPLICATIVE DNA HELICASE DNAB"/>
    <property type="match status" value="1"/>
</dbReference>
<dbReference type="GO" id="GO:0006269">
    <property type="term" value="P:DNA replication, synthesis of primer"/>
    <property type="evidence" value="ECO:0007669"/>
    <property type="project" value="UniProtKB-UniRule"/>
</dbReference>
<dbReference type="GO" id="GO:0003677">
    <property type="term" value="F:DNA binding"/>
    <property type="evidence" value="ECO:0007669"/>
    <property type="project" value="UniProtKB-UniRule"/>
</dbReference>
<evidence type="ECO:0000313" key="15">
    <source>
        <dbReference type="EMBL" id="RLL45487.1"/>
    </source>
</evidence>
<comment type="caution">
    <text evidence="15">The sequence shown here is derived from an EMBL/GenBank/DDBJ whole genome shotgun (WGS) entry which is preliminary data.</text>
</comment>
<dbReference type="OrthoDB" id="9773982at2"/>
<keyword evidence="5 12" id="KW-0378">Hydrolase</keyword>
<dbReference type="Gene3D" id="1.10.860.10">
    <property type="entry name" value="DNAb Helicase, Chain A"/>
    <property type="match status" value="1"/>
</dbReference>
<gene>
    <name evidence="15" type="primary">dnaB</name>
    <name evidence="15" type="ORF">D8M04_11615</name>
</gene>
<dbReference type="InterPro" id="IPR016136">
    <property type="entry name" value="DNA_helicase_N/primase_C"/>
</dbReference>
<dbReference type="AlphaFoldDB" id="A0A498D9J4"/>
<dbReference type="SUPFAM" id="SSF52540">
    <property type="entry name" value="P-loop containing nucleoside triphosphate hydrolases"/>
    <property type="match status" value="1"/>
</dbReference>
<keyword evidence="3 12" id="KW-0235">DNA replication</keyword>
<evidence type="ECO:0000256" key="7">
    <source>
        <dbReference type="ARBA" id="ARBA00022840"/>
    </source>
</evidence>
<dbReference type="GO" id="GO:1990077">
    <property type="term" value="C:primosome complex"/>
    <property type="evidence" value="ECO:0007669"/>
    <property type="project" value="UniProtKB-UniRule"/>
</dbReference>
<dbReference type="InterPro" id="IPR027417">
    <property type="entry name" value="P-loop_NTPase"/>
</dbReference>